<feature type="non-terminal residue" evidence="1">
    <location>
        <position position="1"/>
    </location>
</feature>
<dbReference type="AlphaFoldDB" id="A0AAD9BCI9"/>
<reference evidence="1" key="1">
    <citation type="submission" date="2023-04" db="EMBL/GenBank/DDBJ databases">
        <title>Chromosome-level genome of Chaenocephalus aceratus.</title>
        <authorList>
            <person name="Park H."/>
        </authorList>
    </citation>
    <scope>NUCLEOTIDE SEQUENCE</scope>
    <source>
        <strain evidence="1">DE</strain>
        <tissue evidence="1">Muscle</tissue>
    </source>
</reference>
<name>A0AAD9BCI9_DISEL</name>
<accession>A0AAD9BCI9</accession>
<proteinExistence type="predicted"/>
<dbReference type="EMBL" id="JASDAP010000026">
    <property type="protein sequence ID" value="KAK1878843.1"/>
    <property type="molecule type" value="Genomic_DNA"/>
</dbReference>
<evidence type="ECO:0000313" key="2">
    <source>
        <dbReference type="Proteomes" id="UP001228049"/>
    </source>
</evidence>
<dbReference type="Proteomes" id="UP001228049">
    <property type="component" value="Unassembled WGS sequence"/>
</dbReference>
<protein>
    <submittedName>
        <fullName evidence="1">Ciliogenesis and planar polarity effector 1</fullName>
    </submittedName>
</protein>
<feature type="non-terminal residue" evidence="1">
    <location>
        <position position="57"/>
    </location>
</feature>
<comment type="caution">
    <text evidence="1">The sequence shown here is derived from an EMBL/GenBank/DDBJ whole genome shotgun (WGS) entry which is preliminary data.</text>
</comment>
<organism evidence="1 2">
    <name type="scientific">Dissostichus eleginoides</name>
    <name type="common">Patagonian toothfish</name>
    <name type="synonym">Dissostichus amissus</name>
    <dbReference type="NCBI Taxonomy" id="100907"/>
    <lineage>
        <taxon>Eukaryota</taxon>
        <taxon>Metazoa</taxon>
        <taxon>Chordata</taxon>
        <taxon>Craniata</taxon>
        <taxon>Vertebrata</taxon>
        <taxon>Euteleostomi</taxon>
        <taxon>Actinopterygii</taxon>
        <taxon>Neopterygii</taxon>
        <taxon>Teleostei</taxon>
        <taxon>Neoteleostei</taxon>
        <taxon>Acanthomorphata</taxon>
        <taxon>Eupercaria</taxon>
        <taxon>Perciformes</taxon>
        <taxon>Notothenioidei</taxon>
        <taxon>Nototheniidae</taxon>
        <taxon>Dissostichus</taxon>
    </lineage>
</organism>
<gene>
    <name evidence="1" type="ORF">KUDE01_026966</name>
</gene>
<keyword evidence="2" id="KW-1185">Reference proteome</keyword>
<sequence>CNSPPLMDFKGKEGRHPSLLHVSVPQLPSQSLPQSHSQALISDCEEVSCIGSVCVRG</sequence>
<evidence type="ECO:0000313" key="1">
    <source>
        <dbReference type="EMBL" id="KAK1878843.1"/>
    </source>
</evidence>